<sequence>MKCKIEHLRVSSGAFDAKGIPVPQLVSEMAAKPLLLPKIDLSSSDRAYTASTIRQVCLDHGFFYLVNHGVDSEFIKSVFDESRKFFSLPLEEKMKIARDGEHRGYTALYDETLDTSVKSEGDLKESFYVGPPKGIAPQNIQNQWPPNEFLPSWRATMDTYYEKLQILAQSLLSLIALALNLDEDFFEKVGAYPPSAFLRLIHYPGDLCSSETYGASAHSDYGMVTLLVTDGVPGLQICREKDKRPRTWEDVPHVNGAFIVNIGDLMERWTNCLFRSTLHRVMIVGQERYSVAFFVEPKPDCLVKCLENCCSETSPPRFPPIRAGDYLQERLRVTYAKE</sequence>
<organism evidence="7 8">
    <name type="scientific">Aristolochia fimbriata</name>
    <name type="common">White veined hardy Dutchman's pipe vine</name>
    <dbReference type="NCBI Taxonomy" id="158543"/>
    <lineage>
        <taxon>Eukaryota</taxon>
        <taxon>Viridiplantae</taxon>
        <taxon>Streptophyta</taxon>
        <taxon>Embryophyta</taxon>
        <taxon>Tracheophyta</taxon>
        <taxon>Spermatophyta</taxon>
        <taxon>Magnoliopsida</taxon>
        <taxon>Magnoliidae</taxon>
        <taxon>Piperales</taxon>
        <taxon>Aristolochiaceae</taxon>
        <taxon>Aristolochia</taxon>
    </lineage>
</organism>
<evidence type="ECO:0000256" key="3">
    <source>
        <dbReference type="ARBA" id="ARBA00023002"/>
    </source>
</evidence>
<dbReference type="GO" id="GO:0046872">
    <property type="term" value="F:metal ion binding"/>
    <property type="evidence" value="ECO:0007669"/>
    <property type="project" value="UniProtKB-KW"/>
</dbReference>
<accession>A0AAV7EUA6</accession>
<dbReference type="Proteomes" id="UP000825729">
    <property type="component" value="Unassembled WGS sequence"/>
</dbReference>
<evidence type="ECO:0000256" key="5">
    <source>
        <dbReference type="RuleBase" id="RU003682"/>
    </source>
</evidence>
<dbReference type="AlphaFoldDB" id="A0AAV7EUA6"/>
<feature type="domain" description="Fe2OG dioxygenase" evidence="6">
    <location>
        <begin position="194"/>
        <end position="297"/>
    </location>
</feature>
<dbReference type="InterPro" id="IPR027443">
    <property type="entry name" value="IPNS-like_sf"/>
</dbReference>
<name>A0AAV7EUA6_ARIFI</name>
<dbReference type="InterPro" id="IPR005123">
    <property type="entry name" value="Oxoglu/Fe-dep_dioxygenase_dom"/>
</dbReference>
<keyword evidence="8" id="KW-1185">Reference proteome</keyword>
<reference evidence="7 8" key="1">
    <citation type="submission" date="2021-07" db="EMBL/GenBank/DDBJ databases">
        <title>The Aristolochia fimbriata genome: insights into angiosperm evolution, floral development and chemical biosynthesis.</title>
        <authorList>
            <person name="Jiao Y."/>
        </authorList>
    </citation>
    <scope>NUCLEOTIDE SEQUENCE [LARGE SCALE GENOMIC DNA]</scope>
    <source>
        <strain evidence="7">IBCAS-2021</strain>
        <tissue evidence="7">Leaf</tissue>
    </source>
</reference>
<dbReference type="PANTHER" id="PTHR10209">
    <property type="entry name" value="OXIDOREDUCTASE, 2OG-FE II OXYGENASE FAMILY PROTEIN"/>
    <property type="match status" value="1"/>
</dbReference>
<dbReference type="GO" id="GO:0051213">
    <property type="term" value="F:dioxygenase activity"/>
    <property type="evidence" value="ECO:0007669"/>
    <property type="project" value="UniProtKB-ARBA"/>
</dbReference>
<gene>
    <name evidence="7" type="ORF">H6P81_005197</name>
</gene>
<dbReference type="Gene3D" id="2.60.120.330">
    <property type="entry name" value="B-lactam Antibiotic, Isopenicillin N Synthase, Chain"/>
    <property type="match status" value="1"/>
</dbReference>
<evidence type="ECO:0000313" key="8">
    <source>
        <dbReference type="Proteomes" id="UP000825729"/>
    </source>
</evidence>
<keyword evidence="4 5" id="KW-0408">Iron</keyword>
<dbReference type="PANTHER" id="PTHR10209:SF590">
    <property type="entry name" value="2-OXOGLUTARATE (2OG) AND FE(II)-DEPENDENT OXYGENASE SUPERFAMILY PROTEIN"/>
    <property type="match status" value="1"/>
</dbReference>
<dbReference type="EMBL" id="JAINDJ010000003">
    <property type="protein sequence ID" value="KAG9452293.1"/>
    <property type="molecule type" value="Genomic_DNA"/>
</dbReference>
<dbReference type="FunFam" id="2.60.120.330:FF:000006">
    <property type="entry name" value="2-oxoglutarate-Fe(II) type oxidoreductase hxnY"/>
    <property type="match status" value="1"/>
</dbReference>
<dbReference type="Pfam" id="PF14226">
    <property type="entry name" value="DIOX_N"/>
    <property type="match status" value="1"/>
</dbReference>
<evidence type="ECO:0000256" key="1">
    <source>
        <dbReference type="ARBA" id="ARBA00008056"/>
    </source>
</evidence>
<comment type="similarity">
    <text evidence="1 5">Belongs to the iron/ascorbate-dependent oxidoreductase family.</text>
</comment>
<dbReference type="InterPro" id="IPR026992">
    <property type="entry name" value="DIOX_N"/>
</dbReference>
<dbReference type="SUPFAM" id="SSF51197">
    <property type="entry name" value="Clavaminate synthase-like"/>
    <property type="match status" value="1"/>
</dbReference>
<protein>
    <recommendedName>
        <fullName evidence="6">Fe2OG dioxygenase domain-containing protein</fullName>
    </recommendedName>
</protein>
<comment type="caution">
    <text evidence="7">The sequence shown here is derived from an EMBL/GenBank/DDBJ whole genome shotgun (WGS) entry which is preliminary data.</text>
</comment>
<keyword evidence="3 5" id="KW-0560">Oxidoreductase</keyword>
<evidence type="ECO:0000259" key="6">
    <source>
        <dbReference type="PROSITE" id="PS51471"/>
    </source>
</evidence>
<dbReference type="InterPro" id="IPR044861">
    <property type="entry name" value="IPNS-like_FE2OG_OXY"/>
</dbReference>
<proteinExistence type="inferred from homology"/>
<dbReference type="Pfam" id="PF03171">
    <property type="entry name" value="2OG-FeII_Oxy"/>
    <property type="match status" value="1"/>
</dbReference>
<evidence type="ECO:0000313" key="7">
    <source>
        <dbReference type="EMBL" id="KAG9452293.1"/>
    </source>
</evidence>
<evidence type="ECO:0000256" key="4">
    <source>
        <dbReference type="ARBA" id="ARBA00023004"/>
    </source>
</evidence>
<evidence type="ECO:0000256" key="2">
    <source>
        <dbReference type="ARBA" id="ARBA00022723"/>
    </source>
</evidence>
<dbReference type="PROSITE" id="PS51471">
    <property type="entry name" value="FE2OG_OXY"/>
    <property type="match status" value="1"/>
</dbReference>
<keyword evidence="2 5" id="KW-0479">Metal-binding</keyword>
<dbReference type="PRINTS" id="PR00682">
    <property type="entry name" value="IPNSYNTHASE"/>
</dbReference>